<sequence length="244" mass="25105">MSETTTPEPQGAQPGPEAWSARLRRALTRRTVVWTTLLGGALLLISSTMTWVTATGLGATSAVQEVEISGADLVDTVTAMGLVGLAAGLAVSIAKLIGRVLIGSVLFGASIIVLLSVRAVLADTASTAATALGEITGTTAEAQSYELSGAVWLGFAGALLLLVAALALLLLSHRWPDRQSRKYQVSGSDAGVEQRAHEGPAGEHGPGTAAGSGSQTRSGRDTDPDEFDLWDGLSDGEDPTDSRR</sequence>
<feature type="transmembrane region" description="Helical" evidence="2">
    <location>
        <begin position="73"/>
        <end position="93"/>
    </location>
</feature>
<evidence type="ECO:0000313" key="4">
    <source>
        <dbReference type="Proteomes" id="UP000636579"/>
    </source>
</evidence>
<evidence type="ECO:0000256" key="1">
    <source>
        <dbReference type="SAM" id="MobiDB-lite"/>
    </source>
</evidence>
<dbReference type="InterPro" id="IPR019051">
    <property type="entry name" value="Trp_biosyn_TM_oprn/chp"/>
</dbReference>
<name>A0ABR9J4L5_9MICC</name>
<dbReference type="RefSeq" id="WP_192590749.1">
    <property type="nucleotide sequence ID" value="NZ_JADBEE010000001.1"/>
</dbReference>
<dbReference type="Pfam" id="PF09534">
    <property type="entry name" value="Trp_oprn_chp"/>
    <property type="match status" value="1"/>
</dbReference>
<protein>
    <submittedName>
        <fullName evidence="3">Membrane protein (TIGR02234 family)</fullName>
    </submittedName>
</protein>
<accession>A0ABR9J4L5</accession>
<feature type="compositionally biased region" description="Acidic residues" evidence="1">
    <location>
        <begin position="223"/>
        <end position="244"/>
    </location>
</feature>
<proteinExistence type="predicted"/>
<comment type="caution">
    <text evidence="3">The sequence shown here is derived from an EMBL/GenBank/DDBJ whole genome shotgun (WGS) entry which is preliminary data.</text>
</comment>
<feature type="transmembrane region" description="Helical" evidence="2">
    <location>
        <begin position="150"/>
        <end position="171"/>
    </location>
</feature>
<keyword evidence="2" id="KW-1133">Transmembrane helix</keyword>
<feature type="region of interest" description="Disordered" evidence="1">
    <location>
        <begin position="182"/>
        <end position="244"/>
    </location>
</feature>
<evidence type="ECO:0000256" key="2">
    <source>
        <dbReference type="SAM" id="Phobius"/>
    </source>
</evidence>
<dbReference type="EMBL" id="JADBEE010000001">
    <property type="protein sequence ID" value="MBE1513934.1"/>
    <property type="molecule type" value="Genomic_DNA"/>
</dbReference>
<evidence type="ECO:0000313" key="3">
    <source>
        <dbReference type="EMBL" id="MBE1513934.1"/>
    </source>
</evidence>
<organism evidence="3 4">
    <name type="scientific">Nesterenkonia halotolerans</name>
    <dbReference type="NCBI Taxonomy" id="225325"/>
    <lineage>
        <taxon>Bacteria</taxon>
        <taxon>Bacillati</taxon>
        <taxon>Actinomycetota</taxon>
        <taxon>Actinomycetes</taxon>
        <taxon>Micrococcales</taxon>
        <taxon>Micrococcaceae</taxon>
        <taxon>Nesterenkonia</taxon>
    </lineage>
</organism>
<keyword evidence="2" id="KW-0472">Membrane</keyword>
<keyword evidence="2" id="KW-0812">Transmembrane</keyword>
<feature type="transmembrane region" description="Helical" evidence="2">
    <location>
        <begin position="100"/>
        <end position="121"/>
    </location>
</feature>
<keyword evidence="4" id="KW-1185">Reference proteome</keyword>
<feature type="compositionally biased region" description="Basic and acidic residues" evidence="1">
    <location>
        <begin position="192"/>
        <end position="201"/>
    </location>
</feature>
<reference evidence="3 4" key="1">
    <citation type="submission" date="2020-10" db="EMBL/GenBank/DDBJ databases">
        <title>Sequencing the genomes of 1000 actinobacteria strains.</title>
        <authorList>
            <person name="Klenk H.-P."/>
        </authorList>
    </citation>
    <scope>NUCLEOTIDE SEQUENCE [LARGE SCALE GENOMIC DNA]</scope>
    <source>
        <strain evidence="3 4">DSM 15474</strain>
    </source>
</reference>
<dbReference type="Proteomes" id="UP000636579">
    <property type="component" value="Unassembled WGS sequence"/>
</dbReference>
<feature type="transmembrane region" description="Helical" evidence="2">
    <location>
        <begin position="32"/>
        <end position="53"/>
    </location>
</feature>
<gene>
    <name evidence="3" type="ORF">H4W26_000689</name>
</gene>